<proteinExistence type="inferred from homology"/>
<dbReference type="InterPro" id="IPR047272">
    <property type="entry name" value="S49_SppA_C"/>
</dbReference>
<dbReference type="SUPFAM" id="SSF52096">
    <property type="entry name" value="ClpP/crotonase"/>
    <property type="match status" value="1"/>
</dbReference>
<keyword evidence="7" id="KW-1185">Reference proteome</keyword>
<dbReference type="GO" id="GO:0008236">
    <property type="term" value="F:serine-type peptidase activity"/>
    <property type="evidence" value="ECO:0007669"/>
    <property type="project" value="UniProtKB-KW"/>
</dbReference>
<dbReference type="KEGG" id="rli:RLO149_c003810"/>
<keyword evidence="4" id="KW-0720">Serine protease</keyword>
<dbReference type="AlphaFoldDB" id="F7ZHK0"/>
<dbReference type="InterPro" id="IPR029045">
    <property type="entry name" value="ClpP/crotonase-like_dom_sf"/>
</dbReference>
<dbReference type="STRING" id="391595.RLO149_c003810"/>
<keyword evidence="2" id="KW-0645">Protease</keyword>
<evidence type="ECO:0000256" key="3">
    <source>
        <dbReference type="ARBA" id="ARBA00022801"/>
    </source>
</evidence>
<dbReference type="CDD" id="cd07023">
    <property type="entry name" value="S49_Sppa_N_C"/>
    <property type="match status" value="1"/>
</dbReference>
<evidence type="ECO:0000313" key="6">
    <source>
        <dbReference type="EMBL" id="AEI92411.1"/>
    </source>
</evidence>
<gene>
    <name evidence="6" type="ordered locus">RLO149_c003810</name>
</gene>
<dbReference type="RefSeq" id="WP_013960354.1">
    <property type="nucleotide sequence ID" value="NC_015730.1"/>
</dbReference>
<dbReference type="Pfam" id="PF01343">
    <property type="entry name" value="Peptidase_S49"/>
    <property type="match status" value="1"/>
</dbReference>
<dbReference type="PANTHER" id="PTHR42987">
    <property type="entry name" value="PEPTIDASE S49"/>
    <property type="match status" value="1"/>
</dbReference>
<reference evidence="6 7" key="1">
    <citation type="journal article" date="2011" name="BMC Genomics">
        <title>Comparative genome analysis and genome-guided physiological analysis of Roseobacter litoralis.</title>
        <authorList>
            <person name="Kalhoefer D."/>
            <person name="Thole S."/>
            <person name="Voget S."/>
            <person name="Lehmann R."/>
            <person name="Liesegang H."/>
            <person name="Wollher A."/>
            <person name="Daniel R."/>
            <person name="Simon M."/>
            <person name="Brinkhoff T."/>
        </authorList>
    </citation>
    <scope>NUCLEOTIDE SEQUENCE [LARGE SCALE GENOMIC DNA]</scope>
    <source>
        <strain evidence="7">ATCC 49566 / DSM 6996 / JCM 21268 / NBRC 15278 / OCh 149</strain>
    </source>
</reference>
<accession>F7ZHK0</accession>
<sequence>MKRWIPFLKSDPTIAVIRLAGVISAAGRGTLNDESLAPAIEKAFSRGKPAAVALEVNSPGGSPVQSSLIGARIRRLAEEKGIPVIAFVEDVAASGGYWLAAAADEIYSDESSVVGSIGVISASFGAHELLARQGIERRVYTAGKSKSMLDPFRPENPEDVARLKGLLEDIHGNFKDHVSARRSGKLPEDRDLFTGEVWLGRRAAELGLIDGIGHLKPMMIERFGDKVKFRSYGVRKPLLSRFGSRILDDTLHSIEERSAFAQFGL</sequence>
<protein>
    <recommendedName>
        <fullName evidence="5">Peptidase S49 domain-containing protein</fullName>
    </recommendedName>
</protein>
<dbReference type="HOGENOM" id="CLU_046540_1_0_5"/>
<dbReference type="EMBL" id="CP002623">
    <property type="protein sequence ID" value="AEI92411.1"/>
    <property type="molecule type" value="Genomic_DNA"/>
</dbReference>
<feature type="domain" description="Peptidase S49" evidence="5">
    <location>
        <begin position="79"/>
        <end position="216"/>
    </location>
</feature>
<evidence type="ECO:0000256" key="1">
    <source>
        <dbReference type="ARBA" id="ARBA00008683"/>
    </source>
</evidence>
<evidence type="ECO:0000313" key="7">
    <source>
        <dbReference type="Proteomes" id="UP000001353"/>
    </source>
</evidence>
<name>F7ZHK0_ROSLO</name>
<dbReference type="InterPro" id="IPR002142">
    <property type="entry name" value="Peptidase_S49"/>
</dbReference>
<dbReference type="Proteomes" id="UP000001353">
    <property type="component" value="Chromosome"/>
</dbReference>
<dbReference type="PANTHER" id="PTHR42987:SF8">
    <property type="entry name" value="PROTEINASE"/>
    <property type="match status" value="1"/>
</dbReference>
<comment type="similarity">
    <text evidence="1">Belongs to the peptidase S49 family.</text>
</comment>
<evidence type="ECO:0000259" key="5">
    <source>
        <dbReference type="Pfam" id="PF01343"/>
    </source>
</evidence>
<evidence type="ECO:0000256" key="2">
    <source>
        <dbReference type="ARBA" id="ARBA00022670"/>
    </source>
</evidence>
<dbReference type="eggNOG" id="COG0616">
    <property type="taxonomic scope" value="Bacteria"/>
</dbReference>
<organism evidence="6 7">
    <name type="scientific">Roseobacter litoralis (strain ATCC 49566 / DSM 6996 / JCM 21268 / NBRC 15278 / OCh 149)</name>
    <dbReference type="NCBI Taxonomy" id="391595"/>
    <lineage>
        <taxon>Bacteria</taxon>
        <taxon>Pseudomonadati</taxon>
        <taxon>Pseudomonadota</taxon>
        <taxon>Alphaproteobacteria</taxon>
        <taxon>Rhodobacterales</taxon>
        <taxon>Roseobacteraceae</taxon>
        <taxon>Roseobacter</taxon>
    </lineage>
</organism>
<evidence type="ECO:0000256" key="4">
    <source>
        <dbReference type="ARBA" id="ARBA00022825"/>
    </source>
</evidence>
<dbReference type="OrthoDB" id="9764363at2"/>
<keyword evidence="3" id="KW-0378">Hydrolase</keyword>
<dbReference type="Gene3D" id="6.20.330.10">
    <property type="match status" value="1"/>
</dbReference>
<dbReference type="GO" id="GO:0006508">
    <property type="term" value="P:proteolysis"/>
    <property type="evidence" value="ECO:0007669"/>
    <property type="project" value="UniProtKB-KW"/>
</dbReference>
<dbReference type="Gene3D" id="3.90.226.10">
    <property type="entry name" value="2-enoyl-CoA Hydratase, Chain A, domain 1"/>
    <property type="match status" value="1"/>
</dbReference>